<proteinExistence type="predicted"/>
<sequence length="126" mass="14823">MRLDEVVTLMRPKCTIQDQRPFFWPRDVDPATYIRFRIREGDAERRDAADLPVQEVASAVQYILEGQISLPKDQLIRELARLFGYQRLGSAVETALERGVHEAIERGFVRWEPDRERVVYKGDMFR</sequence>
<dbReference type="AlphaFoldDB" id="A0A2K8NAL5"/>
<organism evidence="1 2">
    <name type="scientific">Kyrpidia spormannii</name>
    <dbReference type="NCBI Taxonomy" id="2055160"/>
    <lineage>
        <taxon>Bacteria</taxon>
        <taxon>Bacillati</taxon>
        <taxon>Bacillota</taxon>
        <taxon>Bacilli</taxon>
        <taxon>Bacillales</taxon>
        <taxon>Alicyclobacillaceae</taxon>
        <taxon>Kyrpidia</taxon>
    </lineage>
</organism>
<keyword evidence="2" id="KW-1185">Reference proteome</keyword>
<name>A0A2K8NAL5_9BACL</name>
<dbReference type="EMBL" id="CP024955">
    <property type="protein sequence ID" value="ATY85857.1"/>
    <property type="molecule type" value="Genomic_DNA"/>
</dbReference>
<dbReference type="Proteomes" id="UP000231932">
    <property type="component" value="Chromosome"/>
</dbReference>
<evidence type="ECO:0000313" key="2">
    <source>
        <dbReference type="Proteomes" id="UP000231932"/>
    </source>
</evidence>
<gene>
    <name evidence="1" type="ORF">CVV65_13725</name>
</gene>
<reference evidence="2" key="1">
    <citation type="submission" date="2017-11" db="EMBL/GenBank/DDBJ databases">
        <title>Complete Genome Sequence of Kyrpidia sp. Strain EA-1, a thermophilic, hydrogen-oxidizing Bacterium, isolated from the Azores.</title>
        <authorList>
            <person name="Reiner J.E."/>
            <person name="Lapp C.J."/>
            <person name="Bunk B."/>
            <person name="Gescher J."/>
        </authorList>
    </citation>
    <scope>NUCLEOTIDE SEQUENCE [LARGE SCALE GENOMIC DNA]</scope>
    <source>
        <strain evidence="2">EA-1</strain>
    </source>
</reference>
<dbReference type="KEGG" id="kyr:CVV65_13725"/>
<protein>
    <submittedName>
        <fullName evidence="1">Uncharacterized protein</fullName>
    </submittedName>
</protein>
<accession>A0A2K8NAL5</accession>
<evidence type="ECO:0000313" key="1">
    <source>
        <dbReference type="EMBL" id="ATY85857.1"/>
    </source>
</evidence>